<evidence type="ECO:0000313" key="7">
    <source>
        <dbReference type="EMBL" id="MFC7292201.1"/>
    </source>
</evidence>
<comment type="similarity">
    <text evidence="2">Belongs to the thioredoxin family. DsbE subfamily.</text>
</comment>
<evidence type="ECO:0000313" key="8">
    <source>
        <dbReference type="Proteomes" id="UP001596492"/>
    </source>
</evidence>
<reference evidence="8" key="1">
    <citation type="journal article" date="2019" name="Int. J. Syst. Evol. Microbiol.">
        <title>The Global Catalogue of Microorganisms (GCM) 10K type strain sequencing project: providing services to taxonomists for standard genome sequencing and annotation.</title>
        <authorList>
            <consortium name="The Broad Institute Genomics Platform"/>
            <consortium name="The Broad Institute Genome Sequencing Center for Infectious Disease"/>
            <person name="Wu L."/>
            <person name="Ma J."/>
        </authorList>
    </citation>
    <scope>NUCLEOTIDE SEQUENCE [LARGE SCALE GENOMIC DNA]</scope>
    <source>
        <strain evidence="8">CCUG 51308</strain>
    </source>
</reference>
<evidence type="ECO:0000256" key="5">
    <source>
        <dbReference type="ARBA" id="ARBA00023284"/>
    </source>
</evidence>
<dbReference type="Pfam" id="PF08534">
    <property type="entry name" value="Redoxin"/>
    <property type="match status" value="1"/>
</dbReference>
<name>A0ABW2IMU8_9PROT</name>
<keyword evidence="5" id="KW-0676">Redox-active center</keyword>
<dbReference type="RefSeq" id="WP_382167438.1">
    <property type="nucleotide sequence ID" value="NZ_JBHTBR010000005.1"/>
</dbReference>
<gene>
    <name evidence="7" type="ORF">ACFQS8_11280</name>
</gene>
<dbReference type="Gene3D" id="3.40.30.10">
    <property type="entry name" value="Glutaredoxin"/>
    <property type="match status" value="1"/>
</dbReference>
<protein>
    <submittedName>
        <fullName evidence="7">DsbE family thiol:disulfide interchange protein</fullName>
    </submittedName>
</protein>
<dbReference type="InterPro" id="IPR050553">
    <property type="entry name" value="Thioredoxin_ResA/DsbE_sf"/>
</dbReference>
<sequence length="182" mass="19706">MKRAIYILPIILLIALAALSVVKLGQVGGPQGDLFQGKARAAPAIELQTLEGETYRLSEHLGEPVVVNVWATWCLPCKLEHPYLMEMSEETPIVGVAYKDQPSAIVKMLEEDGNPFAVVGLDTDGMTGLSLGVNAVPETFLIDADGMIVRQHRGPLSRQEADAFKTEYAQLKTAQSSGDEVN</sequence>
<accession>A0ABW2IMU8</accession>
<dbReference type="PROSITE" id="PS51352">
    <property type="entry name" value="THIOREDOXIN_2"/>
    <property type="match status" value="1"/>
</dbReference>
<keyword evidence="3" id="KW-0201">Cytochrome c-type biogenesis</keyword>
<evidence type="ECO:0000259" key="6">
    <source>
        <dbReference type="PROSITE" id="PS51352"/>
    </source>
</evidence>
<dbReference type="Proteomes" id="UP001596492">
    <property type="component" value="Unassembled WGS sequence"/>
</dbReference>
<feature type="domain" description="Thioredoxin" evidence="6">
    <location>
        <begin position="36"/>
        <end position="173"/>
    </location>
</feature>
<evidence type="ECO:0000256" key="3">
    <source>
        <dbReference type="ARBA" id="ARBA00022748"/>
    </source>
</evidence>
<dbReference type="PANTHER" id="PTHR42852">
    <property type="entry name" value="THIOL:DISULFIDE INTERCHANGE PROTEIN DSBE"/>
    <property type="match status" value="1"/>
</dbReference>
<comment type="caution">
    <text evidence="7">The sequence shown here is derived from an EMBL/GenBank/DDBJ whole genome shotgun (WGS) entry which is preliminary data.</text>
</comment>
<dbReference type="PANTHER" id="PTHR42852:SF6">
    <property type="entry name" value="THIOL:DISULFIDE INTERCHANGE PROTEIN DSBE"/>
    <property type="match status" value="1"/>
</dbReference>
<dbReference type="InterPro" id="IPR017937">
    <property type="entry name" value="Thioredoxin_CS"/>
</dbReference>
<dbReference type="InterPro" id="IPR036249">
    <property type="entry name" value="Thioredoxin-like_sf"/>
</dbReference>
<dbReference type="InterPro" id="IPR004799">
    <property type="entry name" value="Periplasmic_diS_OxRdtase_DsbE"/>
</dbReference>
<dbReference type="EMBL" id="JBHTBR010000005">
    <property type="protein sequence ID" value="MFC7292201.1"/>
    <property type="molecule type" value="Genomic_DNA"/>
</dbReference>
<dbReference type="PROSITE" id="PS00194">
    <property type="entry name" value="THIOREDOXIN_1"/>
    <property type="match status" value="1"/>
</dbReference>
<comment type="subcellular location">
    <subcellularLocation>
        <location evidence="1">Cell envelope</location>
    </subcellularLocation>
</comment>
<dbReference type="SUPFAM" id="SSF52833">
    <property type="entry name" value="Thioredoxin-like"/>
    <property type="match status" value="1"/>
</dbReference>
<dbReference type="InterPro" id="IPR013766">
    <property type="entry name" value="Thioredoxin_domain"/>
</dbReference>
<keyword evidence="4" id="KW-1015">Disulfide bond</keyword>
<evidence type="ECO:0000256" key="4">
    <source>
        <dbReference type="ARBA" id="ARBA00023157"/>
    </source>
</evidence>
<evidence type="ECO:0000256" key="1">
    <source>
        <dbReference type="ARBA" id="ARBA00004196"/>
    </source>
</evidence>
<evidence type="ECO:0000256" key="2">
    <source>
        <dbReference type="ARBA" id="ARBA00007758"/>
    </source>
</evidence>
<dbReference type="NCBIfam" id="TIGR00385">
    <property type="entry name" value="dsbE"/>
    <property type="match status" value="1"/>
</dbReference>
<keyword evidence="8" id="KW-1185">Reference proteome</keyword>
<dbReference type="InterPro" id="IPR013740">
    <property type="entry name" value="Redoxin"/>
</dbReference>
<proteinExistence type="inferred from homology"/>
<organism evidence="7 8">
    <name type="scientific">Hirschia litorea</name>
    <dbReference type="NCBI Taxonomy" id="1199156"/>
    <lineage>
        <taxon>Bacteria</taxon>
        <taxon>Pseudomonadati</taxon>
        <taxon>Pseudomonadota</taxon>
        <taxon>Alphaproteobacteria</taxon>
        <taxon>Hyphomonadales</taxon>
        <taxon>Hyphomonadaceae</taxon>
        <taxon>Hirschia</taxon>
    </lineage>
</organism>